<accession>A0A8H4VRX7</accession>
<dbReference type="Gene3D" id="2.30.110.10">
    <property type="entry name" value="Electron Transport, Fmn-binding Protein, Chain A"/>
    <property type="match status" value="1"/>
</dbReference>
<reference evidence="3 4" key="1">
    <citation type="submission" date="2019-12" db="EMBL/GenBank/DDBJ databases">
        <authorList>
            <person name="Floudas D."/>
            <person name="Bentzer J."/>
            <person name="Ahren D."/>
            <person name="Johansson T."/>
            <person name="Persson P."/>
            <person name="Tunlid A."/>
        </authorList>
    </citation>
    <scope>NUCLEOTIDE SEQUENCE [LARGE SCALE GENOMIC DNA]</scope>
    <source>
        <strain evidence="3 4">CBS 102.39</strain>
    </source>
</reference>
<evidence type="ECO:0000256" key="1">
    <source>
        <dbReference type="ARBA" id="ARBA00023002"/>
    </source>
</evidence>
<dbReference type="GO" id="GO:0016491">
    <property type="term" value="F:oxidoreductase activity"/>
    <property type="evidence" value="ECO:0007669"/>
    <property type="project" value="InterPro"/>
</dbReference>
<dbReference type="EMBL" id="JAACJL010000030">
    <property type="protein sequence ID" value="KAF4617849.1"/>
    <property type="molecule type" value="Genomic_DNA"/>
</dbReference>
<dbReference type="Proteomes" id="UP000521872">
    <property type="component" value="Unassembled WGS sequence"/>
</dbReference>
<evidence type="ECO:0000259" key="2">
    <source>
        <dbReference type="Pfam" id="PF08030"/>
    </source>
</evidence>
<gene>
    <name evidence="3" type="ORF">D9613_006414</name>
</gene>
<dbReference type="InterPro" id="IPR039261">
    <property type="entry name" value="FNR_nucleotide-bd"/>
</dbReference>
<keyword evidence="1" id="KW-0560">Oxidoreductase</keyword>
<evidence type="ECO:0000313" key="4">
    <source>
        <dbReference type="Proteomes" id="UP000521872"/>
    </source>
</evidence>
<proteinExistence type="predicted"/>
<dbReference type="SUPFAM" id="SSF52343">
    <property type="entry name" value="Ferredoxin reductase-like, C-terminal NADP-linked domain"/>
    <property type="match status" value="1"/>
</dbReference>
<dbReference type="Gene3D" id="3.40.50.80">
    <property type="entry name" value="Nucleotide-binding domain of ferredoxin-NADP reductase (FNR) module"/>
    <property type="match status" value="1"/>
</dbReference>
<evidence type="ECO:0000313" key="3">
    <source>
        <dbReference type="EMBL" id="KAF4617849.1"/>
    </source>
</evidence>
<comment type="caution">
    <text evidence="3">The sequence shown here is derived from an EMBL/GenBank/DDBJ whole genome shotgun (WGS) entry which is preliminary data.</text>
</comment>
<name>A0A8H4VRX7_9AGAR</name>
<dbReference type="PANTHER" id="PTHR42815:SF2">
    <property type="entry name" value="FAD-BINDING, PUTATIVE (AFU_ORTHOLOGUE AFUA_6G07600)-RELATED"/>
    <property type="match status" value="1"/>
</dbReference>
<sequence length="635" mass="70544">MASRPGWHRGEDAIHAKLGYDQIENAVDLYKWIMLEMPDEEAKFYSSKIQYLPMCILDNEGRPWVSILAGEDGQIGYVHYPVRNTLQVEAILWEGDPFIGYFKDAEDGQRSPLFASVGIEASTRTRNKFAGRIEEAQLQGKSLKLTLKATQAISNCPKYITSRDLHPHPNAACAIRRRNVHMVAEERLPDDVIQFILNANSSILGTVYEAPEEDAPVHPSHLGANHRGGKPGFLRVKPSDGRTIVLPDYSGDRIMTSLGNIEVTPLAALTIISFDTGDILYITGRAKNIHGDEARAIMPLQNLLTETYVTGYTFVRDAFPARQAPGVSPQPSPYDPPLRYLAEEEVPARIFARESQSTAKLIDITLHTPTIATFEWETSANLHIEPGQAAIMDLGPWMGKREFRHIHDEKPSLVNDDFIRTWTVSSFSPSETAPRRFSVTLREKKDGAVTVPLFKIAREATADPGYVLPKLEVNVVGISGDFVLPRSLGLSRGKLPVLWIAGGIGVTPFLPMLSSLSHNHQDSAYDVTFIVSTREPNTILQLILSALDRANIPPWLSLHIYATTPCTIDRDDGLYITQHQGRLHPTSLEEHKNLLASPDLQTFICGPEQFQTAVIAALGTFGVDKGRIRREGFSY</sequence>
<protein>
    <recommendedName>
        <fullName evidence="2">Ferric reductase NAD binding domain-containing protein</fullName>
    </recommendedName>
</protein>
<dbReference type="PANTHER" id="PTHR42815">
    <property type="entry name" value="FAD-BINDING, PUTATIVE (AFU_ORTHOLOGUE AFUA_6G07600)-RELATED"/>
    <property type="match status" value="1"/>
</dbReference>
<dbReference type="InterPro" id="IPR012349">
    <property type="entry name" value="Split_barrel_FMN-bd"/>
</dbReference>
<organism evidence="3 4">
    <name type="scientific">Agrocybe pediades</name>
    <dbReference type="NCBI Taxonomy" id="84607"/>
    <lineage>
        <taxon>Eukaryota</taxon>
        <taxon>Fungi</taxon>
        <taxon>Dikarya</taxon>
        <taxon>Basidiomycota</taxon>
        <taxon>Agaricomycotina</taxon>
        <taxon>Agaricomycetes</taxon>
        <taxon>Agaricomycetidae</taxon>
        <taxon>Agaricales</taxon>
        <taxon>Agaricineae</taxon>
        <taxon>Strophariaceae</taxon>
        <taxon>Agrocybe</taxon>
    </lineage>
</organism>
<dbReference type="InterPro" id="IPR013121">
    <property type="entry name" value="Fe_red_NAD-bd_6"/>
</dbReference>
<feature type="domain" description="Ferric reductase NAD binding" evidence="2">
    <location>
        <begin position="497"/>
        <end position="567"/>
    </location>
</feature>
<dbReference type="Pfam" id="PF08030">
    <property type="entry name" value="NAD_binding_6"/>
    <property type="match status" value="1"/>
</dbReference>
<keyword evidence="4" id="KW-1185">Reference proteome</keyword>
<dbReference type="AlphaFoldDB" id="A0A8H4VRX7"/>